<gene>
    <name evidence="8" type="ORF">RGQ29_029224</name>
</gene>
<dbReference type="InterPro" id="IPR000719">
    <property type="entry name" value="Prot_kinase_dom"/>
</dbReference>
<accession>A0AAN7IG15</accession>
<dbReference type="SUPFAM" id="SSF52058">
    <property type="entry name" value="L domain-like"/>
    <property type="match status" value="1"/>
</dbReference>
<proteinExistence type="predicted"/>
<dbReference type="PANTHER" id="PTHR27008:SF592">
    <property type="entry name" value="LEUCINE-RICH REPEAT RECEPTOR-LIKE PROTEIN KINASE FAMILY PROTEIN-RELATED"/>
    <property type="match status" value="1"/>
</dbReference>
<dbReference type="PROSITE" id="PS50011">
    <property type="entry name" value="PROTEIN_KINASE_DOM"/>
    <property type="match status" value="1"/>
</dbReference>
<keyword evidence="3" id="KW-0812">Transmembrane</keyword>
<dbReference type="InterPro" id="IPR051809">
    <property type="entry name" value="Plant_receptor-like_S/T_kinase"/>
</dbReference>
<dbReference type="Pfam" id="PF07714">
    <property type="entry name" value="PK_Tyr_Ser-Thr"/>
    <property type="match status" value="1"/>
</dbReference>
<name>A0AAN7IG15_QUERU</name>
<evidence type="ECO:0000313" key="9">
    <source>
        <dbReference type="Proteomes" id="UP001324115"/>
    </source>
</evidence>
<dbReference type="InterPro" id="IPR001245">
    <property type="entry name" value="Ser-Thr/Tyr_kinase_cat_dom"/>
</dbReference>
<comment type="caution">
    <text evidence="8">The sequence shown here is derived from an EMBL/GenBank/DDBJ whole genome shotgun (WGS) entry which is preliminary data.</text>
</comment>
<keyword evidence="2" id="KW-0433">Leucine-rich repeat</keyword>
<dbReference type="InterPro" id="IPR013210">
    <property type="entry name" value="LRR_N_plant-typ"/>
</dbReference>
<keyword evidence="9" id="KW-1185">Reference proteome</keyword>
<evidence type="ECO:0000256" key="6">
    <source>
        <dbReference type="ARBA" id="ARBA00023136"/>
    </source>
</evidence>
<dbReference type="FunFam" id="3.30.200.20:FF:000432">
    <property type="entry name" value="LRR receptor-like serine/threonine-protein kinase EFR"/>
    <property type="match status" value="1"/>
</dbReference>
<keyword evidence="4" id="KW-0677">Repeat</keyword>
<dbReference type="GO" id="GO:0004672">
    <property type="term" value="F:protein kinase activity"/>
    <property type="evidence" value="ECO:0007669"/>
    <property type="project" value="InterPro"/>
</dbReference>
<keyword evidence="6" id="KW-0472">Membrane</keyword>
<dbReference type="PANTHER" id="PTHR27008">
    <property type="entry name" value="OS04G0122200 PROTEIN"/>
    <property type="match status" value="1"/>
</dbReference>
<evidence type="ECO:0000259" key="7">
    <source>
        <dbReference type="PROSITE" id="PS50011"/>
    </source>
</evidence>
<evidence type="ECO:0000256" key="5">
    <source>
        <dbReference type="ARBA" id="ARBA00022989"/>
    </source>
</evidence>
<dbReference type="Gene3D" id="3.30.200.20">
    <property type="entry name" value="Phosphorylase Kinase, domain 1"/>
    <property type="match status" value="1"/>
</dbReference>
<comment type="subcellular location">
    <subcellularLocation>
        <location evidence="1">Membrane</location>
    </subcellularLocation>
</comment>
<dbReference type="InterPro" id="IPR032675">
    <property type="entry name" value="LRR_dom_sf"/>
</dbReference>
<reference evidence="8 9" key="1">
    <citation type="journal article" date="2023" name="G3 (Bethesda)">
        <title>A haplotype-resolved chromosome-scale genome for Quercus rubra L. provides insights into the genetics of adaptive traits for red oak species.</title>
        <authorList>
            <person name="Kapoor B."/>
            <person name="Jenkins J."/>
            <person name="Schmutz J."/>
            <person name="Zhebentyayeva T."/>
            <person name="Kuelheim C."/>
            <person name="Coggeshall M."/>
            <person name="Heim C."/>
            <person name="Lasky J.R."/>
            <person name="Leites L."/>
            <person name="Islam-Faridi N."/>
            <person name="Romero-Severson J."/>
            <person name="DeLeo V.L."/>
            <person name="Lucas S.M."/>
            <person name="Lazic D."/>
            <person name="Gailing O."/>
            <person name="Carlson J."/>
            <person name="Staton M."/>
        </authorList>
    </citation>
    <scope>NUCLEOTIDE SEQUENCE [LARGE SCALE GENOMIC DNA]</scope>
    <source>
        <strain evidence="8">Pseudo-F2</strain>
    </source>
</reference>
<dbReference type="Proteomes" id="UP001324115">
    <property type="component" value="Unassembled WGS sequence"/>
</dbReference>
<dbReference type="AlphaFoldDB" id="A0AAN7IG15"/>
<dbReference type="InterPro" id="IPR011009">
    <property type="entry name" value="Kinase-like_dom_sf"/>
</dbReference>
<dbReference type="Pfam" id="PF08263">
    <property type="entry name" value="LRRNT_2"/>
    <property type="match status" value="1"/>
</dbReference>
<evidence type="ECO:0000256" key="1">
    <source>
        <dbReference type="ARBA" id="ARBA00004370"/>
    </source>
</evidence>
<dbReference type="GO" id="GO:0005524">
    <property type="term" value="F:ATP binding"/>
    <property type="evidence" value="ECO:0007669"/>
    <property type="project" value="InterPro"/>
</dbReference>
<dbReference type="Gene3D" id="3.80.10.10">
    <property type="entry name" value="Ribonuclease Inhibitor"/>
    <property type="match status" value="2"/>
</dbReference>
<keyword evidence="5" id="KW-1133">Transmembrane helix</keyword>
<evidence type="ECO:0000256" key="4">
    <source>
        <dbReference type="ARBA" id="ARBA00022737"/>
    </source>
</evidence>
<sequence>MAYIPSCYSSLFYKPTTLGKDQYIVSDPTNETDRLALLKFKELIANDPHKILSSWNDSIHFCNWHGVTCSHQHQRVAALNLQGYTLHGSISPYVGNFSFLNLGNCKYLQYLDISEINLSGAKPKISLPQLLVHNLSQNSLTSTLPVEVGIFKNINQLDVSENKLPSEIPRAISDCLILEYRYLQVTDLISKFSYKRLYWVTGGFSPDNLIGSGSFGPAYRGIGNLDQEEMIVAVKVLNLQRKGASKSFIAECNVLRNIWHQNLVKTLTCCSCMDYNGNEFKALVFEFIHI</sequence>
<dbReference type="EMBL" id="JAXUIC010000008">
    <property type="protein sequence ID" value="KAK4579469.1"/>
    <property type="molecule type" value="Genomic_DNA"/>
</dbReference>
<evidence type="ECO:0000313" key="8">
    <source>
        <dbReference type="EMBL" id="KAK4579469.1"/>
    </source>
</evidence>
<dbReference type="SUPFAM" id="SSF56112">
    <property type="entry name" value="Protein kinase-like (PK-like)"/>
    <property type="match status" value="1"/>
</dbReference>
<evidence type="ECO:0000256" key="2">
    <source>
        <dbReference type="ARBA" id="ARBA00022614"/>
    </source>
</evidence>
<protein>
    <recommendedName>
        <fullName evidence="7">Protein kinase domain-containing protein</fullName>
    </recommendedName>
</protein>
<feature type="domain" description="Protein kinase" evidence="7">
    <location>
        <begin position="204"/>
        <end position="290"/>
    </location>
</feature>
<dbReference type="GO" id="GO:0016020">
    <property type="term" value="C:membrane"/>
    <property type="evidence" value="ECO:0007669"/>
    <property type="project" value="UniProtKB-SubCell"/>
</dbReference>
<organism evidence="8 9">
    <name type="scientific">Quercus rubra</name>
    <name type="common">Northern red oak</name>
    <name type="synonym">Quercus borealis</name>
    <dbReference type="NCBI Taxonomy" id="3512"/>
    <lineage>
        <taxon>Eukaryota</taxon>
        <taxon>Viridiplantae</taxon>
        <taxon>Streptophyta</taxon>
        <taxon>Embryophyta</taxon>
        <taxon>Tracheophyta</taxon>
        <taxon>Spermatophyta</taxon>
        <taxon>Magnoliopsida</taxon>
        <taxon>eudicotyledons</taxon>
        <taxon>Gunneridae</taxon>
        <taxon>Pentapetalae</taxon>
        <taxon>rosids</taxon>
        <taxon>fabids</taxon>
        <taxon>Fagales</taxon>
        <taxon>Fagaceae</taxon>
        <taxon>Quercus</taxon>
    </lineage>
</organism>
<evidence type="ECO:0000256" key="3">
    <source>
        <dbReference type="ARBA" id="ARBA00022692"/>
    </source>
</evidence>